<gene>
    <name evidence="2" type="ORF">SVIM_LOCUS322943</name>
</gene>
<keyword evidence="1" id="KW-0472">Membrane</keyword>
<evidence type="ECO:0000256" key="1">
    <source>
        <dbReference type="SAM" id="Phobius"/>
    </source>
</evidence>
<keyword evidence="1" id="KW-1133">Transmembrane helix</keyword>
<evidence type="ECO:0000313" key="2">
    <source>
        <dbReference type="EMBL" id="VFU49039.1"/>
    </source>
</evidence>
<keyword evidence="1" id="KW-0812">Transmembrane</keyword>
<feature type="transmembrane region" description="Helical" evidence="1">
    <location>
        <begin position="54"/>
        <end position="78"/>
    </location>
</feature>
<dbReference type="EMBL" id="CAADRP010001707">
    <property type="protein sequence ID" value="VFU49039.1"/>
    <property type="molecule type" value="Genomic_DNA"/>
</dbReference>
<feature type="transmembrane region" description="Helical" evidence="1">
    <location>
        <begin position="84"/>
        <end position="104"/>
    </location>
</feature>
<accession>A0A6N2M893</accession>
<dbReference type="PANTHER" id="PTHR34781">
    <property type="entry name" value="TRANSMEMBRANE PROTEIN"/>
    <property type="match status" value="1"/>
</dbReference>
<sequence length="188" mass="20272">MMRRQNQDQQSRVFDELSALVFNLLRSSTPISFSEQIPTPTTSVRRRLPEITPAGFASLLLGMSLSLMLCGSVTFFIGFLLMPWVLGLVMVFYVAGIVSAISMVGRSLLCYATAPPSSPRKEVPGTSKSHGNCCECNGVQRVELRTGLLSSTNVPVSGVATTDTGNIYIRDFPASSRIDAGTVDNCLS</sequence>
<proteinExistence type="predicted"/>
<name>A0A6N2M893_SALVM</name>
<reference evidence="2" key="1">
    <citation type="submission" date="2019-03" db="EMBL/GenBank/DDBJ databases">
        <authorList>
            <person name="Mank J."/>
            <person name="Almeida P."/>
        </authorList>
    </citation>
    <scope>NUCLEOTIDE SEQUENCE</scope>
    <source>
        <strain evidence="2">78183</strain>
    </source>
</reference>
<dbReference type="PANTHER" id="PTHR34781:SF2">
    <property type="entry name" value="TRANSMEMBRANE PROTEIN"/>
    <property type="match status" value="1"/>
</dbReference>
<organism evidence="2">
    <name type="scientific">Salix viminalis</name>
    <name type="common">Common osier</name>
    <name type="synonym">Basket willow</name>
    <dbReference type="NCBI Taxonomy" id="40686"/>
    <lineage>
        <taxon>Eukaryota</taxon>
        <taxon>Viridiplantae</taxon>
        <taxon>Streptophyta</taxon>
        <taxon>Embryophyta</taxon>
        <taxon>Tracheophyta</taxon>
        <taxon>Spermatophyta</taxon>
        <taxon>Magnoliopsida</taxon>
        <taxon>eudicotyledons</taxon>
        <taxon>Gunneridae</taxon>
        <taxon>Pentapetalae</taxon>
        <taxon>rosids</taxon>
        <taxon>fabids</taxon>
        <taxon>Malpighiales</taxon>
        <taxon>Salicaceae</taxon>
        <taxon>Saliceae</taxon>
        <taxon>Salix</taxon>
    </lineage>
</organism>
<protein>
    <submittedName>
        <fullName evidence="2">Uncharacterized protein</fullName>
    </submittedName>
</protein>
<dbReference type="AlphaFoldDB" id="A0A6N2M893"/>